<keyword evidence="5" id="KW-1185">Reference proteome</keyword>
<proteinExistence type="predicted"/>
<dbReference type="InterPro" id="IPR033875">
    <property type="entry name" value="FlhG"/>
</dbReference>
<dbReference type="PANTHER" id="PTHR43384">
    <property type="entry name" value="SEPTUM SITE-DETERMINING PROTEIN MIND HOMOLOG, CHLOROPLASTIC-RELATED"/>
    <property type="match status" value="1"/>
</dbReference>
<evidence type="ECO:0000313" key="4">
    <source>
        <dbReference type="EMBL" id="WOJ93318.1"/>
    </source>
</evidence>
<evidence type="ECO:0000259" key="3">
    <source>
        <dbReference type="Pfam" id="PF01656"/>
    </source>
</evidence>
<organism evidence="4 5">
    <name type="scientific">Congregibacter variabilis</name>
    <dbReference type="NCBI Taxonomy" id="3081200"/>
    <lineage>
        <taxon>Bacteria</taxon>
        <taxon>Pseudomonadati</taxon>
        <taxon>Pseudomonadota</taxon>
        <taxon>Gammaproteobacteria</taxon>
        <taxon>Cellvibrionales</taxon>
        <taxon>Halieaceae</taxon>
        <taxon>Congregibacter</taxon>
    </lineage>
</organism>
<dbReference type="CDD" id="cd02038">
    <property type="entry name" value="FlhG-like"/>
    <property type="match status" value="1"/>
</dbReference>
<evidence type="ECO:0000313" key="5">
    <source>
        <dbReference type="Proteomes" id="UP001626537"/>
    </source>
</evidence>
<dbReference type="Proteomes" id="UP001626537">
    <property type="component" value="Chromosome"/>
</dbReference>
<dbReference type="InterPro" id="IPR002586">
    <property type="entry name" value="CobQ/CobB/MinD/ParA_Nub-bd_dom"/>
</dbReference>
<dbReference type="RefSeq" id="WP_407347967.1">
    <property type="nucleotide sequence ID" value="NZ_CP136864.1"/>
</dbReference>
<evidence type="ECO:0000256" key="2">
    <source>
        <dbReference type="ARBA" id="ARBA00022840"/>
    </source>
</evidence>
<gene>
    <name evidence="4" type="ORF">R0135_16265</name>
</gene>
<keyword evidence="1" id="KW-0547">Nucleotide-binding</keyword>
<dbReference type="SUPFAM" id="SSF52540">
    <property type="entry name" value="P-loop containing nucleoside triphosphate hydrolases"/>
    <property type="match status" value="1"/>
</dbReference>
<dbReference type="PANTHER" id="PTHR43384:SF4">
    <property type="entry name" value="CELLULOSE BIOSYNTHESIS PROTEIN BCSQ-RELATED"/>
    <property type="match status" value="1"/>
</dbReference>
<dbReference type="Pfam" id="PF01656">
    <property type="entry name" value="CbiA"/>
    <property type="match status" value="1"/>
</dbReference>
<name>A0ABZ0I2Q7_9GAMM</name>
<dbReference type="Gene3D" id="3.40.50.300">
    <property type="entry name" value="P-loop containing nucleotide triphosphate hydrolases"/>
    <property type="match status" value="1"/>
</dbReference>
<dbReference type="InterPro" id="IPR027417">
    <property type="entry name" value="P-loop_NTPase"/>
</dbReference>
<dbReference type="EMBL" id="CP136864">
    <property type="protein sequence ID" value="WOJ93318.1"/>
    <property type="molecule type" value="Genomic_DNA"/>
</dbReference>
<protein>
    <submittedName>
        <fullName evidence="4">MinD/ParA family protein</fullName>
    </submittedName>
</protein>
<dbReference type="InterPro" id="IPR025501">
    <property type="entry name" value="MinD_FleN"/>
</dbReference>
<keyword evidence="2" id="KW-0067">ATP-binding</keyword>
<dbReference type="InterPro" id="IPR050625">
    <property type="entry name" value="ParA/MinD_ATPase"/>
</dbReference>
<reference evidence="4 5" key="1">
    <citation type="submission" date="2023-10" db="EMBL/GenBank/DDBJ databases">
        <title>Two novel species belonging to the OM43/NOR5 clade.</title>
        <authorList>
            <person name="Park M."/>
        </authorList>
    </citation>
    <scope>NUCLEOTIDE SEQUENCE [LARGE SCALE GENOMIC DNA]</scope>
    <source>
        <strain evidence="4 5">IMCC43200</strain>
    </source>
</reference>
<sequence length="275" mass="29447">MTAGAAPVNVIAVTSGKGGVGKTNVAVNLAVSLAESGQQVLLFDADLGLANVDIALGLKPRFDIQHVISGERSLEEILIPGPAGIHVIPASSGVARMAALSQTEQAGLVRAFSELAIPVDTLIVDTGAGIDNTVLTFTAACQELIVVVCDEPTSLTDGYALVKVLNQHCNIKRFQVLANMVDNELEGRQLFEKLCKVTDRFLDVHLGYLGAIPRDDYLRRAVRAQRPVVSEFPRSESAKALRAMTQRVQALPRSPSEGGLGFFVERLIEYRSGSR</sequence>
<feature type="domain" description="CobQ/CobB/MinD/ParA nucleotide binding" evidence="3">
    <location>
        <begin position="11"/>
        <end position="227"/>
    </location>
</feature>
<evidence type="ECO:0000256" key="1">
    <source>
        <dbReference type="ARBA" id="ARBA00022741"/>
    </source>
</evidence>
<accession>A0ABZ0I2Q7</accession>
<dbReference type="PIRSF" id="PIRSF003092">
    <property type="entry name" value="MinD"/>
    <property type="match status" value="1"/>
</dbReference>